<dbReference type="GO" id="GO:0005682">
    <property type="term" value="C:U5 snRNP"/>
    <property type="evidence" value="ECO:0007669"/>
    <property type="project" value="TreeGrafter"/>
</dbReference>
<comment type="similarity">
    <text evidence="2 6">Belongs to the DIM1 family.</text>
</comment>
<reference evidence="7 8" key="1">
    <citation type="journal article" date="2015" name="Mol. Biochem. Parasitol.">
        <title>Identification of polymorphic genes for use in assemblage B genotyping assays through comparative genomics of multiple assemblage B Giardia duodenalis isolates.</title>
        <authorList>
            <person name="Wielinga C."/>
            <person name="Thompson R.C."/>
            <person name="Monis P."/>
            <person name="Ryan U."/>
        </authorList>
    </citation>
    <scope>NUCLEOTIDE SEQUENCE [LARGE SCALE GENOMIC DNA]</scope>
    <source>
        <strain evidence="7 8">BAH15c1</strain>
    </source>
</reference>
<evidence type="ECO:0000256" key="6">
    <source>
        <dbReference type="PIRNR" id="PIRNR017199"/>
    </source>
</evidence>
<evidence type="ECO:0000256" key="4">
    <source>
        <dbReference type="ARBA" id="ARBA00023187"/>
    </source>
</evidence>
<dbReference type="OrthoDB" id="147752at2759"/>
<protein>
    <submittedName>
        <fullName evidence="7">Dim1 family protein/ Mitosis protein</fullName>
    </submittedName>
</protein>
<evidence type="ECO:0000313" key="8">
    <source>
        <dbReference type="Proteomes" id="UP000070089"/>
    </source>
</evidence>
<dbReference type="InterPro" id="IPR004123">
    <property type="entry name" value="Dim1"/>
</dbReference>
<dbReference type="Proteomes" id="UP000070089">
    <property type="component" value="Unassembled WGS sequence"/>
</dbReference>
<dbReference type="PIRSF" id="PIRSF017199">
    <property type="entry name" value="mRNA_splic_U5"/>
    <property type="match status" value="1"/>
</dbReference>
<keyword evidence="3 6" id="KW-0507">mRNA processing</keyword>
<evidence type="ECO:0000313" key="7">
    <source>
        <dbReference type="EMBL" id="KWX14457.1"/>
    </source>
</evidence>
<dbReference type="PANTHER" id="PTHR12052:SF5">
    <property type="entry name" value="THIOREDOXIN-LIKE PROTEIN 4A"/>
    <property type="match status" value="1"/>
</dbReference>
<keyword evidence="5 6" id="KW-0539">Nucleus</keyword>
<sequence length="145" mass="16777">MKWLVASQMHPELNELSNAYAVDMAIQHETDRVVVVRFGRSNTATCTEMDELLASTMVRLSRMAIFYIVDRDVVPGFDVLYELEDDDFALLFYCKGRRMQCDFGRYGKYKLTVVPPSTDTFIDVITELYYNAQLGRFICTSPWQS</sequence>
<dbReference type="Pfam" id="PF02966">
    <property type="entry name" value="DIM1"/>
    <property type="match status" value="1"/>
</dbReference>
<evidence type="ECO:0000256" key="1">
    <source>
        <dbReference type="ARBA" id="ARBA00004123"/>
    </source>
</evidence>
<dbReference type="SUPFAM" id="SSF52833">
    <property type="entry name" value="Thioredoxin-like"/>
    <property type="match status" value="1"/>
</dbReference>
<gene>
    <name evidence="7" type="ORF">QR46_1502</name>
</gene>
<dbReference type="GO" id="GO:0005681">
    <property type="term" value="C:spliceosomal complex"/>
    <property type="evidence" value="ECO:0007669"/>
    <property type="project" value="TreeGrafter"/>
</dbReference>
<dbReference type="EMBL" id="JXTI01000031">
    <property type="protein sequence ID" value="KWX14457.1"/>
    <property type="molecule type" value="Genomic_DNA"/>
</dbReference>
<accession>A0A132NWL4</accession>
<dbReference type="GO" id="GO:0000398">
    <property type="term" value="P:mRNA splicing, via spliceosome"/>
    <property type="evidence" value="ECO:0007669"/>
    <property type="project" value="InterPro"/>
</dbReference>
<dbReference type="GO" id="GO:0046540">
    <property type="term" value="C:U4/U6 x U5 tri-snRNP complex"/>
    <property type="evidence" value="ECO:0007669"/>
    <property type="project" value="UniProtKB-UniRule"/>
</dbReference>
<evidence type="ECO:0000256" key="2">
    <source>
        <dbReference type="ARBA" id="ARBA00008241"/>
    </source>
</evidence>
<dbReference type="VEuPathDB" id="GiardiaDB:QR46_1502"/>
<dbReference type="InterPro" id="IPR036249">
    <property type="entry name" value="Thioredoxin-like_sf"/>
</dbReference>
<dbReference type="SMART" id="SM01410">
    <property type="entry name" value="DIM1"/>
    <property type="match status" value="1"/>
</dbReference>
<comment type="subcellular location">
    <subcellularLocation>
        <location evidence="1 6">Nucleus</location>
    </subcellularLocation>
</comment>
<name>A0A132NWL4_GIAIN</name>
<dbReference type="AlphaFoldDB" id="A0A132NWL4"/>
<proteinExistence type="inferred from homology"/>
<comment type="caution">
    <text evidence="7">The sequence shown here is derived from an EMBL/GenBank/DDBJ whole genome shotgun (WGS) entry which is preliminary data.</text>
</comment>
<evidence type="ECO:0000256" key="3">
    <source>
        <dbReference type="ARBA" id="ARBA00022664"/>
    </source>
</evidence>
<keyword evidence="4 6" id="KW-0508">mRNA splicing</keyword>
<organism evidence="7 8">
    <name type="scientific">Giardia duodenalis assemblage B</name>
    <dbReference type="NCBI Taxonomy" id="1394984"/>
    <lineage>
        <taxon>Eukaryota</taxon>
        <taxon>Metamonada</taxon>
        <taxon>Diplomonadida</taxon>
        <taxon>Hexamitidae</taxon>
        <taxon>Giardiinae</taxon>
        <taxon>Giardia</taxon>
    </lineage>
</organism>
<dbReference type="Gene3D" id="3.40.30.10">
    <property type="entry name" value="Glutaredoxin"/>
    <property type="match status" value="1"/>
</dbReference>
<evidence type="ECO:0000256" key="5">
    <source>
        <dbReference type="ARBA" id="ARBA00023242"/>
    </source>
</evidence>
<dbReference type="PANTHER" id="PTHR12052">
    <property type="entry name" value="THIOREDOXIN-LIKE PROTEN 4A, 4B"/>
    <property type="match status" value="1"/>
</dbReference>